<feature type="region of interest" description="Disordered" evidence="1">
    <location>
        <begin position="1"/>
        <end position="22"/>
    </location>
</feature>
<proteinExistence type="predicted"/>
<feature type="compositionally biased region" description="Basic and acidic residues" evidence="1">
    <location>
        <begin position="1"/>
        <end position="12"/>
    </location>
</feature>
<evidence type="ECO:0000256" key="1">
    <source>
        <dbReference type="SAM" id="MobiDB-lite"/>
    </source>
</evidence>
<evidence type="ECO:0000313" key="2">
    <source>
        <dbReference type="EMBL" id="KAK7320402.1"/>
    </source>
</evidence>
<protein>
    <submittedName>
        <fullName evidence="2">Uncharacterized protein</fullName>
    </submittedName>
</protein>
<name>A0AAN9Q3A1_CANGL</name>
<evidence type="ECO:0000313" key="3">
    <source>
        <dbReference type="Proteomes" id="UP001367508"/>
    </source>
</evidence>
<sequence length="142" mass="16748">MKSHEGGKEQSRSKKSSLWPKRKCVEKSMMVRKVKVMLEKTKLEILNKENETTSMETGFDPEPSPCELPLSIDTSETKETISNWKELKIERKRWMQLQEHNLEIKKQREEARIQLDQIKNTTGFEDNMDATMDFLKIIECTK</sequence>
<organism evidence="2 3">
    <name type="scientific">Canavalia gladiata</name>
    <name type="common">Sword bean</name>
    <name type="synonym">Dolichos gladiatus</name>
    <dbReference type="NCBI Taxonomy" id="3824"/>
    <lineage>
        <taxon>Eukaryota</taxon>
        <taxon>Viridiplantae</taxon>
        <taxon>Streptophyta</taxon>
        <taxon>Embryophyta</taxon>
        <taxon>Tracheophyta</taxon>
        <taxon>Spermatophyta</taxon>
        <taxon>Magnoliopsida</taxon>
        <taxon>eudicotyledons</taxon>
        <taxon>Gunneridae</taxon>
        <taxon>Pentapetalae</taxon>
        <taxon>rosids</taxon>
        <taxon>fabids</taxon>
        <taxon>Fabales</taxon>
        <taxon>Fabaceae</taxon>
        <taxon>Papilionoideae</taxon>
        <taxon>50 kb inversion clade</taxon>
        <taxon>NPAAA clade</taxon>
        <taxon>indigoferoid/millettioid clade</taxon>
        <taxon>Phaseoleae</taxon>
        <taxon>Canavalia</taxon>
    </lineage>
</organism>
<reference evidence="2 3" key="1">
    <citation type="submission" date="2024-01" db="EMBL/GenBank/DDBJ databases">
        <title>The genomes of 5 underutilized Papilionoideae crops provide insights into root nodulation and disease resistanc.</title>
        <authorList>
            <person name="Jiang F."/>
        </authorList>
    </citation>
    <scope>NUCLEOTIDE SEQUENCE [LARGE SCALE GENOMIC DNA]</scope>
    <source>
        <strain evidence="2">LVBAO_FW01</strain>
        <tissue evidence="2">Leaves</tissue>
    </source>
</reference>
<dbReference type="EMBL" id="JAYMYQ010000007">
    <property type="protein sequence ID" value="KAK7320402.1"/>
    <property type="molecule type" value="Genomic_DNA"/>
</dbReference>
<dbReference type="Proteomes" id="UP001367508">
    <property type="component" value="Unassembled WGS sequence"/>
</dbReference>
<accession>A0AAN9Q3A1</accession>
<feature type="region of interest" description="Disordered" evidence="1">
    <location>
        <begin position="47"/>
        <end position="66"/>
    </location>
</feature>
<dbReference type="AlphaFoldDB" id="A0AAN9Q3A1"/>
<keyword evidence="3" id="KW-1185">Reference proteome</keyword>
<gene>
    <name evidence="2" type="ORF">VNO77_29834</name>
</gene>
<comment type="caution">
    <text evidence="2">The sequence shown here is derived from an EMBL/GenBank/DDBJ whole genome shotgun (WGS) entry which is preliminary data.</text>
</comment>